<reference evidence="1" key="1">
    <citation type="submission" date="2013-11" db="EMBL/GenBank/DDBJ databases">
        <title>Genome sequence of the fusiform rust pathogen reveals effectors for host alternation and coevolution with pine.</title>
        <authorList>
            <consortium name="DOE Joint Genome Institute"/>
            <person name="Smith K."/>
            <person name="Pendleton A."/>
            <person name="Kubisiak T."/>
            <person name="Anderson C."/>
            <person name="Salamov A."/>
            <person name="Aerts A."/>
            <person name="Riley R."/>
            <person name="Clum A."/>
            <person name="Lindquist E."/>
            <person name="Ence D."/>
            <person name="Campbell M."/>
            <person name="Kronenberg Z."/>
            <person name="Feau N."/>
            <person name="Dhillon B."/>
            <person name="Hamelin R."/>
            <person name="Burleigh J."/>
            <person name="Smith J."/>
            <person name="Yandell M."/>
            <person name="Nelson C."/>
            <person name="Grigoriev I."/>
            <person name="Davis J."/>
        </authorList>
    </citation>
    <scope>NUCLEOTIDE SEQUENCE</scope>
    <source>
        <strain evidence="1">G11</strain>
    </source>
</reference>
<keyword evidence="2" id="KW-1185">Reference proteome</keyword>
<dbReference type="AlphaFoldDB" id="A0A9P6NVZ8"/>
<sequence>MFAKDVQTDIKKLCNATDLVKTIACPVCFCLYQTTNVPPNCTFKAVKGANQCNEPLFQSKSSFQGISNKVPRTTYITQSILSWVTWFLNKNETEKDLDSWALVVHHKSSEFVEDIQQTPAWKSLKWLPASSQDDPPALHLAMNLFIDWFNPLGNKQAGKSHSMGVLAFNCLNLPPTTRNLLQNCCITGITPGLHEPSVSMINHVLSPIVDELLVLEKGFQVRTHQYPHGQMVQIKLLGLVGDIVATHKVTGYASHSAVCFCSFC</sequence>
<protein>
    <submittedName>
        <fullName evidence="1">Uncharacterized protein</fullName>
    </submittedName>
</protein>
<organism evidence="1 2">
    <name type="scientific">Cronartium quercuum f. sp. fusiforme G11</name>
    <dbReference type="NCBI Taxonomy" id="708437"/>
    <lineage>
        <taxon>Eukaryota</taxon>
        <taxon>Fungi</taxon>
        <taxon>Dikarya</taxon>
        <taxon>Basidiomycota</taxon>
        <taxon>Pucciniomycotina</taxon>
        <taxon>Pucciniomycetes</taxon>
        <taxon>Pucciniales</taxon>
        <taxon>Coleosporiaceae</taxon>
        <taxon>Cronartium</taxon>
    </lineage>
</organism>
<dbReference type="OrthoDB" id="2505776at2759"/>
<gene>
    <name evidence="1" type="ORF">CROQUDRAFT_706042</name>
</gene>
<accession>A0A9P6NVZ8</accession>
<dbReference type="EMBL" id="MU167214">
    <property type="protein sequence ID" value="KAG0151204.1"/>
    <property type="molecule type" value="Genomic_DNA"/>
</dbReference>
<dbReference type="Proteomes" id="UP000886653">
    <property type="component" value="Unassembled WGS sequence"/>
</dbReference>
<evidence type="ECO:0000313" key="2">
    <source>
        <dbReference type="Proteomes" id="UP000886653"/>
    </source>
</evidence>
<name>A0A9P6NVZ8_9BASI</name>
<comment type="caution">
    <text evidence="1">The sequence shown here is derived from an EMBL/GenBank/DDBJ whole genome shotgun (WGS) entry which is preliminary data.</text>
</comment>
<proteinExistence type="predicted"/>
<feature type="non-terminal residue" evidence="1">
    <location>
        <position position="264"/>
    </location>
</feature>
<evidence type="ECO:0000313" key="1">
    <source>
        <dbReference type="EMBL" id="KAG0151204.1"/>
    </source>
</evidence>